<dbReference type="InterPro" id="IPR027417">
    <property type="entry name" value="P-loop_NTPase"/>
</dbReference>
<dbReference type="CDD" id="cd03694">
    <property type="entry name" value="GTPBP_II"/>
    <property type="match status" value="1"/>
</dbReference>
<dbReference type="Proteomes" id="UP000261540">
    <property type="component" value="Unplaced"/>
</dbReference>
<dbReference type="FunFam" id="2.40.30.10:FF:000014">
    <property type="entry name" value="Probable GTP-binding protein 1"/>
    <property type="match status" value="1"/>
</dbReference>
<dbReference type="FunFam" id="2.40.30.10:FF:000028">
    <property type="entry name" value="GTP-binding protein 1,-like"/>
    <property type="match status" value="1"/>
</dbReference>
<dbReference type="GO" id="GO:0005525">
    <property type="term" value="F:GTP binding"/>
    <property type="evidence" value="ECO:0007669"/>
    <property type="project" value="UniProtKB-KW"/>
</dbReference>
<proteinExistence type="inferred from homology"/>
<evidence type="ECO:0000256" key="5">
    <source>
        <dbReference type="ARBA" id="ARBA00022741"/>
    </source>
</evidence>
<dbReference type="InterPro" id="IPR004161">
    <property type="entry name" value="EFTu-like_2"/>
</dbReference>
<evidence type="ECO:0000256" key="6">
    <source>
        <dbReference type="ARBA" id="ARBA00023134"/>
    </source>
</evidence>
<comment type="subcellular location">
    <subcellularLocation>
        <location evidence="1">Cytoplasm</location>
    </subcellularLocation>
</comment>
<dbReference type="Ensembl" id="ENSPKIT00000001693.1">
    <property type="protein sequence ID" value="ENSPKIP00000021067.1"/>
    <property type="gene ID" value="ENSPKIG00000005548.1"/>
</dbReference>
<dbReference type="KEGG" id="pki:111845245"/>
<dbReference type="GeneID" id="111845245"/>
<dbReference type="GO" id="GO:0005737">
    <property type="term" value="C:cytoplasm"/>
    <property type="evidence" value="ECO:0007669"/>
    <property type="project" value="UniProtKB-SubCell"/>
</dbReference>
<evidence type="ECO:0000259" key="9">
    <source>
        <dbReference type="PROSITE" id="PS51722"/>
    </source>
</evidence>
<evidence type="ECO:0000313" key="10">
    <source>
        <dbReference type="Ensembl" id="ENSPKIP00000020993.1"/>
    </source>
</evidence>
<dbReference type="FunFam" id="3.40.50.300:FF:000091">
    <property type="entry name" value="Probable GTP-binding protein 1"/>
    <property type="match status" value="1"/>
</dbReference>
<dbReference type="Ensembl" id="ENSPKIT00000001618.1">
    <property type="protein sequence ID" value="ENSPKIP00000020993.1"/>
    <property type="gene ID" value="ENSPKIG00000005548.1"/>
</dbReference>
<dbReference type="RefSeq" id="XP_023670303.1">
    <property type="nucleotide sequence ID" value="XM_023814535.2"/>
</dbReference>
<keyword evidence="6" id="KW-0342">GTP-binding</keyword>
<dbReference type="Gene3D" id="3.40.50.300">
    <property type="entry name" value="P-loop containing nucleotide triphosphate hydrolases"/>
    <property type="match status" value="1"/>
</dbReference>
<dbReference type="Pfam" id="PF00009">
    <property type="entry name" value="GTP_EFTU"/>
    <property type="match status" value="1"/>
</dbReference>
<evidence type="ECO:0000256" key="3">
    <source>
        <dbReference type="ARBA" id="ARBA00015364"/>
    </source>
</evidence>
<evidence type="ECO:0000256" key="1">
    <source>
        <dbReference type="ARBA" id="ARBA00004496"/>
    </source>
</evidence>
<dbReference type="SUPFAM" id="SSF50447">
    <property type="entry name" value="Translation proteins"/>
    <property type="match status" value="1"/>
</dbReference>
<dbReference type="PROSITE" id="PS51722">
    <property type="entry name" value="G_TR_2"/>
    <property type="match status" value="1"/>
</dbReference>
<dbReference type="GeneTree" id="ENSGT00940000156054"/>
<evidence type="ECO:0000256" key="2">
    <source>
        <dbReference type="ARBA" id="ARBA00007249"/>
    </source>
</evidence>
<evidence type="ECO:0000256" key="4">
    <source>
        <dbReference type="ARBA" id="ARBA00022490"/>
    </source>
</evidence>
<evidence type="ECO:0000256" key="7">
    <source>
        <dbReference type="ARBA" id="ARBA00025630"/>
    </source>
</evidence>
<dbReference type="InterPro" id="IPR000795">
    <property type="entry name" value="T_Tr_GTP-bd_dom"/>
</dbReference>
<feature type="compositionally biased region" description="Basic residues" evidence="8">
    <location>
        <begin position="651"/>
        <end position="662"/>
    </location>
</feature>
<sequence length="678" mass="73440">MASVAAKEPNLSPAPIAPSAESLVPASMFAPGRGCGDDVHGADSFEDGETFNGEAGDHLDFSSKLALVSPNGAQYDSLLRQLRDRMEEGCGETIYVVGVGSDGGDYGLSEADMEASVATVRSLTEQLDADLILLRERTEAGGRVRDFLIRRRVGEADFLEVRVAVVGNVDAGKSTLLGVLTHGELDNGRGFARQKLFRHKHEMESGRTSSVGNDILGFDQEGQVVNKPDSHGGSLDWTKICEKSSKVITFIDLAGHEKYLKTTVFGMTGHLPDFCMLMVGSNAGIVGMTKEHLGLALALNVPVFVVVTKIDMCPANILQETLKLLQRLLKSPGCRKIPVLVQNKDDVIVTASNFSSERMCPIFQISNVTGENMDLLKMFLNLLSSRTSYSDEEPAEFQIDDTYSVPGVGTVVSGTTLRGLIRLNDILLLGPDPLGNFIPIAVKSIHRKRMPVTEVRGGQTASFALKKIKRSSIRKGMVMVSPKLSPQASWEFEAEILVLHHPTTISPRYQAMVHCGSIRQTATILSMNRDCLRTGDKATVHFRFIKTPEYLHTEQRLVFREGRTKAVGTITKLLQSTNNLPSNAKPPQMKMQSVKKAPPRREDSSAAANEELGPQGRPASPHSTQQQAVLEEDSQTKDGNKENKPKSGGGGRRRGGQRHKGKSLTNSTATPAGGVGGC</sequence>
<dbReference type="SUPFAM" id="SSF50465">
    <property type="entry name" value="EF-Tu/eEF-1alpha/eIF2-gamma C-terminal domain"/>
    <property type="match status" value="1"/>
</dbReference>
<accession>A0A3B3RRR1</accession>
<dbReference type="CDD" id="cd03708">
    <property type="entry name" value="GTPBP_III"/>
    <property type="match status" value="1"/>
</dbReference>
<dbReference type="Pfam" id="PF03144">
    <property type="entry name" value="GTP_EFTU_D2"/>
    <property type="match status" value="1"/>
</dbReference>
<dbReference type="InterPro" id="IPR035531">
    <property type="entry name" value="GTPBP1-like"/>
</dbReference>
<dbReference type="InterPro" id="IPR009001">
    <property type="entry name" value="Transl_elong_EF1A/Init_IF2_C"/>
</dbReference>
<dbReference type="OrthoDB" id="248233at2759"/>
<dbReference type="PANTHER" id="PTHR43721">
    <property type="entry name" value="ELONGATION FACTOR TU-RELATED"/>
    <property type="match status" value="1"/>
</dbReference>
<comment type="function">
    <text evidence="7">Promotes degradation of target mRNA species. Plays a role in the regulation of circadian mRNA stability. Binds GTP and has GTPase activity.</text>
</comment>
<comment type="similarity">
    <text evidence="2">Belongs to the TRAFAC class translation factor GTPase superfamily. Classic translation factor GTPase family. EF-Tu/EF-1A subfamily.</text>
</comment>
<feature type="region of interest" description="Disordered" evidence="8">
    <location>
        <begin position="577"/>
        <end position="678"/>
    </location>
</feature>
<name>A0A3B3RRR1_9TELE</name>
<dbReference type="RefSeq" id="XP_023670302.1">
    <property type="nucleotide sequence ID" value="XM_023814534.2"/>
</dbReference>
<keyword evidence="5" id="KW-0547">Nucleotide-binding</keyword>
<dbReference type="SUPFAM" id="SSF52540">
    <property type="entry name" value="P-loop containing nucleoside triphosphate hydrolases"/>
    <property type="match status" value="1"/>
</dbReference>
<keyword evidence="11" id="KW-1185">Reference proteome</keyword>
<dbReference type="Gene3D" id="2.40.30.10">
    <property type="entry name" value="Translation factors"/>
    <property type="match status" value="2"/>
</dbReference>
<protein>
    <recommendedName>
        <fullName evidence="3">GTP-binding protein 1</fullName>
    </recommendedName>
</protein>
<dbReference type="PANTHER" id="PTHR43721:SF9">
    <property type="entry name" value="GTP-BINDING PROTEIN 1"/>
    <property type="match status" value="1"/>
</dbReference>
<evidence type="ECO:0000256" key="8">
    <source>
        <dbReference type="SAM" id="MobiDB-lite"/>
    </source>
</evidence>
<dbReference type="AlphaFoldDB" id="A0A3B3RRR1"/>
<feature type="compositionally biased region" description="Basic and acidic residues" evidence="8">
    <location>
        <begin position="634"/>
        <end position="645"/>
    </location>
</feature>
<dbReference type="CDD" id="cd04165">
    <property type="entry name" value="GTPBP1_like"/>
    <property type="match status" value="1"/>
</dbReference>
<organism evidence="10 11">
    <name type="scientific">Paramormyrops kingsleyae</name>
    <dbReference type="NCBI Taxonomy" id="1676925"/>
    <lineage>
        <taxon>Eukaryota</taxon>
        <taxon>Metazoa</taxon>
        <taxon>Chordata</taxon>
        <taxon>Craniata</taxon>
        <taxon>Vertebrata</taxon>
        <taxon>Euteleostomi</taxon>
        <taxon>Actinopterygii</taxon>
        <taxon>Neopterygii</taxon>
        <taxon>Teleostei</taxon>
        <taxon>Osteoglossocephala</taxon>
        <taxon>Osteoglossomorpha</taxon>
        <taxon>Osteoglossiformes</taxon>
        <taxon>Mormyridae</taxon>
        <taxon>Paramormyrops</taxon>
    </lineage>
</organism>
<dbReference type="RefSeq" id="XP_023670304.1">
    <property type="nucleotide sequence ID" value="XM_023814536.2"/>
</dbReference>
<dbReference type="GO" id="GO:0003746">
    <property type="term" value="F:translation elongation factor activity"/>
    <property type="evidence" value="ECO:0007669"/>
    <property type="project" value="TreeGrafter"/>
</dbReference>
<evidence type="ECO:0000313" key="11">
    <source>
        <dbReference type="Proteomes" id="UP000261540"/>
    </source>
</evidence>
<dbReference type="InterPro" id="IPR009000">
    <property type="entry name" value="Transl_B-barrel_sf"/>
</dbReference>
<keyword evidence="4" id="KW-0963">Cytoplasm</keyword>
<dbReference type="InterPro" id="IPR050055">
    <property type="entry name" value="EF-Tu_GTPase"/>
</dbReference>
<feature type="domain" description="Tr-type G" evidence="9">
    <location>
        <begin position="158"/>
        <end position="389"/>
    </location>
</feature>
<dbReference type="GO" id="GO:0003924">
    <property type="term" value="F:GTPase activity"/>
    <property type="evidence" value="ECO:0007669"/>
    <property type="project" value="InterPro"/>
</dbReference>
<reference evidence="10" key="1">
    <citation type="submission" date="2025-05" db="UniProtKB">
        <authorList>
            <consortium name="Ensembl"/>
        </authorList>
    </citation>
    <scope>IDENTIFICATION</scope>
</reference>